<name>A0ABT7WEW5_9FLAO</name>
<keyword evidence="4" id="KW-1185">Reference proteome</keyword>
<feature type="signal peptide" evidence="2">
    <location>
        <begin position="1"/>
        <end position="19"/>
    </location>
</feature>
<dbReference type="SUPFAM" id="SSF46579">
    <property type="entry name" value="Prefoldin"/>
    <property type="match status" value="1"/>
</dbReference>
<gene>
    <name evidence="3" type="ORF">QU605_08240</name>
</gene>
<feature type="coiled-coil region" evidence="1">
    <location>
        <begin position="21"/>
        <end position="62"/>
    </location>
</feature>
<comment type="caution">
    <text evidence="3">The sequence shown here is derived from an EMBL/GenBank/DDBJ whole genome shotgun (WGS) entry which is preliminary data.</text>
</comment>
<reference evidence="3" key="1">
    <citation type="submission" date="2023-06" db="EMBL/GenBank/DDBJ databases">
        <title>Robiginitalea aurantiacus sp. nov. and Algoriphagus sediminis sp. nov., isolated from coastal sediment.</title>
        <authorList>
            <person name="Zhou Z.Y."/>
            <person name="An J."/>
            <person name="Jia Y.W."/>
            <person name="Du Z.J."/>
        </authorList>
    </citation>
    <scope>NUCLEOTIDE SEQUENCE</scope>
    <source>
        <strain evidence="3">M39</strain>
    </source>
</reference>
<keyword evidence="1" id="KW-0175">Coiled coil</keyword>
<proteinExistence type="predicted"/>
<feature type="chain" id="PRO_5047177832" evidence="2">
    <location>
        <begin position="20"/>
        <end position="69"/>
    </location>
</feature>
<evidence type="ECO:0000256" key="2">
    <source>
        <dbReference type="SAM" id="SignalP"/>
    </source>
</evidence>
<keyword evidence="2" id="KW-0732">Signal</keyword>
<dbReference type="Proteomes" id="UP001174839">
    <property type="component" value="Unassembled WGS sequence"/>
</dbReference>
<evidence type="ECO:0000313" key="4">
    <source>
        <dbReference type="Proteomes" id="UP001174839"/>
    </source>
</evidence>
<evidence type="ECO:0000256" key="1">
    <source>
        <dbReference type="SAM" id="Coils"/>
    </source>
</evidence>
<accession>A0ABT7WEW5</accession>
<sequence>MIKKTLLIAALLVSITACNMNPNKEERLQKLETEIAQSQEQIKALETRVQTLERENEALQKRILAFEEP</sequence>
<dbReference type="Gene3D" id="1.20.5.340">
    <property type="match status" value="1"/>
</dbReference>
<protein>
    <submittedName>
        <fullName evidence="3">Uncharacterized protein</fullName>
    </submittedName>
</protein>
<dbReference type="EMBL" id="JAUDUY010000003">
    <property type="protein sequence ID" value="MDM9631457.1"/>
    <property type="molecule type" value="Genomic_DNA"/>
</dbReference>
<dbReference type="PROSITE" id="PS51257">
    <property type="entry name" value="PROKAR_LIPOPROTEIN"/>
    <property type="match status" value="1"/>
</dbReference>
<evidence type="ECO:0000313" key="3">
    <source>
        <dbReference type="EMBL" id="MDM9631457.1"/>
    </source>
</evidence>
<organism evidence="3 4">
    <name type="scientific">Robiginitalea aurantiaca</name>
    <dbReference type="NCBI Taxonomy" id="3056915"/>
    <lineage>
        <taxon>Bacteria</taxon>
        <taxon>Pseudomonadati</taxon>
        <taxon>Bacteroidota</taxon>
        <taxon>Flavobacteriia</taxon>
        <taxon>Flavobacteriales</taxon>
        <taxon>Flavobacteriaceae</taxon>
        <taxon>Robiginitalea</taxon>
    </lineage>
</organism>